<comment type="caution">
    <text evidence="1">The sequence shown here is derived from an EMBL/GenBank/DDBJ whole genome shotgun (WGS) entry which is preliminary data.</text>
</comment>
<organism evidence="1 2">
    <name type="scientific">Actinophytocola gossypii</name>
    <dbReference type="NCBI Taxonomy" id="2812003"/>
    <lineage>
        <taxon>Bacteria</taxon>
        <taxon>Bacillati</taxon>
        <taxon>Actinomycetota</taxon>
        <taxon>Actinomycetes</taxon>
        <taxon>Pseudonocardiales</taxon>
        <taxon>Pseudonocardiaceae</taxon>
    </lineage>
</organism>
<dbReference type="Proteomes" id="UP001156441">
    <property type="component" value="Unassembled WGS sequence"/>
</dbReference>
<dbReference type="EMBL" id="JAFFZE010000016">
    <property type="protein sequence ID" value="MCT2585785.1"/>
    <property type="molecule type" value="Genomic_DNA"/>
</dbReference>
<keyword evidence="2" id="KW-1185">Reference proteome</keyword>
<sequence>MPRGRRNRLCGTCLLHTLAGVAWPMWGGRPEGWPRLVRCRSCAARRAG</sequence>
<evidence type="ECO:0000313" key="2">
    <source>
        <dbReference type="Proteomes" id="UP001156441"/>
    </source>
</evidence>
<dbReference type="RefSeq" id="WP_260193480.1">
    <property type="nucleotide sequence ID" value="NZ_JAFFZE010000016.1"/>
</dbReference>
<proteinExistence type="predicted"/>
<name>A0ABT2JD59_9PSEU</name>
<protein>
    <submittedName>
        <fullName evidence="1">Uncharacterized protein</fullName>
    </submittedName>
</protein>
<gene>
    <name evidence="1" type="ORF">JT362_21955</name>
</gene>
<accession>A0ABT2JD59</accession>
<evidence type="ECO:0000313" key="1">
    <source>
        <dbReference type="EMBL" id="MCT2585785.1"/>
    </source>
</evidence>
<reference evidence="1 2" key="1">
    <citation type="submission" date="2021-02" db="EMBL/GenBank/DDBJ databases">
        <title>Actinophytocola xerophila sp. nov., isolated from soil of cotton cropping field.</title>
        <authorList>
            <person name="Huang R."/>
            <person name="Chen X."/>
            <person name="Ge X."/>
            <person name="Liu W."/>
        </authorList>
    </citation>
    <scope>NUCLEOTIDE SEQUENCE [LARGE SCALE GENOMIC DNA]</scope>
    <source>
        <strain evidence="1 2">S1-96</strain>
    </source>
</reference>